<dbReference type="InterPro" id="IPR018490">
    <property type="entry name" value="cNMP-bd_dom_sf"/>
</dbReference>
<dbReference type="EMBL" id="JARJLR010000240">
    <property type="protein sequence ID" value="MDF3842875.1"/>
    <property type="molecule type" value="Genomic_DNA"/>
</dbReference>
<dbReference type="PROSITE" id="PS50042">
    <property type="entry name" value="CNMP_BINDING_3"/>
    <property type="match status" value="1"/>
</dbReference>
<dbReference type="Proteomes" id="UP001220662">
    <property type="component" value="Unassembled WGS sequence"/>
</dbReference>
<dbReference type="GO" id="GO:0003700">
    <property type="term" value="F:DNA-binding transcription factor activity"/>
    <property type="evidence" value="ECO:0007669"/>
    <property type="project" value="TreeGrafter"/>
</dbReference>
<evidence type="ECO:0000256" key="2">
    <source>
        <dbReference type="ARBA" id="ARBA00023125"/>
    </source>
</evidence>
<evidence type="ECO:0000313" key="6">
    <source>
        <dbReference type="EMBL" id="MDF3842875.1"/>
    </source>
</evidence>
<dbReference type="GO" id="GO:0003677">
    <property type="term" value="F:DNA binding"/>
    <property type="evidence" value="ECO:0007669"/>
    <property type="project" value="UniProtKB-KW"/>
</dbReference>
<dbReference type="GO" id="GO:0005829">
    <property type="term" value="C:cytosol"/>
    <property type="evidence" value="ECO:0007669"/>
    <property type="project" value="TreeGrafter"/>
</dbReference>
<dbReference type="InterPro" id="IPR036388">
    <property type="entry name" value="WH-like_DNA-bd_sf"/>
</dbReference>
<feature type="domain" description="HTH crp-type" evidence="5">
    <location>
        <begin position="154"/>
        <end position="227"/>
    </location>
</feature>
<evidence type="ECO:0000256" key="1">
    <source>
        <dbReference type="ARBA" id="ARBA00023015"/>
    </source>
</evidence>
<feature type="domain" description="Cyclic nucleotide-binding" evidence="4">
    <location>
        <begin position="20"/>
        <end position="115"/>
    </location>
</feature>
<dbReference type="Pfam" id="PF00027">
    <property type="entry name" value="cNMP_binding"/>
    <property type="match status" value="1"/>
</dbReference>
<dbReference type="CDD" id="cd00092">
    <property type="entry name" value="HTH_CRP"/>
    <property type="match status" value="1"/>
</dbReference>
<sequence length="237" mass="26214">MTFPSMLSESHLAVLLASPWFGGLPEQVRDDMLARAGVRALNTGQQLFRCGEPPDGLYIVLQGIIRLSNTTRDGQEAVLNFYEPGSWLGEVSMLDHSNRLHDAHAHEPSQVLHISPLALGELCERHPALVRMLLDLEVSRLRAMLVAFSAFSTQSLEQRLAGRLLGLSESFGSAGPKGTSLDLRLSQEAMAQLIGATRQRVNQVLNRWEGEGLVEHAYGRITILDRQRLERLAQGDD</sequence>
<dbReference type="InterPro" id="IPR014710">
    <property type="entry name" value="RmlC-like_jellyroll"/>
</dbReference>
<evidence type="ECO:0000313" key="7">
    <source>
        <dbReference type="Proteomes" id="UP001220662"/>
    </source>
</evidence>
<dbReference type="InterPro" id="IPR012318">
    <property type="entry name" value="HTH_CRP"/>
</dbReference>
<dbReference type="PANTHER" id="PTHR24567">
    <property type="entry name" value="CRP FAMILY TRANSCRIPTIONAL REGULATORY PROTEIN"/>
    <property type="match status" value="1"/>
</dbReference>
<evidence type="ECO:0000256" key="3">
    <source>
        <dbReference type="ARBA" id="ARBA00023163"/>
    </source>
</evidence>
<dbReference type="InterPro" id="IPR036390">
    <property type="entry name" value="WH_DNA-bd_sf"/>
</dbReference>
<keyword evidence="2" id="KW-0238">DNA-binding</keyword>
<dbReference type="SUPFAM" id="SSF46785">
    <property type="entry name" value="Winged helix' DNA-binding domain"/>
    <property type="match status" value="1"/>
</dbReference>
<dbReference type="PANTHER" id="PTHR24567:SF74">
    <property type="entry name" value="HTH-TYPE TRANSCRIPTIONAL REGULATOR ARCR"/>
    <property type="match status" value="1"/>
</dbReference>
<name>A0AAW6P886_9PSED</name>
<evidence type="ECO:0000259" key="5">
    <source>
        <dbReference type="PROSITE" id="PS51063"/>
    </source>
</evidence>
<keyword evidence="3" id="KW-0804">Transcription</keyword>
<organism evidence="6 7">
    <name type="scientific">Pseudomonas citronellolis</name>
    <dbReference type="NCBI Taxonomy" id="53408"/>
    <lineage>
        <taxon>Bacteria</taxon>
        <taxon>Pseudomonadati</taxon>
        <taxon>Pseudomonadota</taxon>
        <taxon>Gammaproteobacteria</taxon>
        <taxon>Pseudomonadales</taxon>
        <taxon>Pseudomonadaceae</taxon>
        <taxon>Pseudomonas</taxon>
    </lineage>
</organism>
<reference evidence="6" key="1">
    <citation type="submission" date="2023-03" db="EMBL/GenBank/DDBJ databases">
        <title>Draft assemblies of triclosan tolerant bacteria isolated from returned activated sludge.</title>
        <authorList>
            <person name="Van Hamelsveld S."/>
        </authorList>
    </citation>
    <scope>NUCLEOTIDE SEQUENCE</scope>
    <source>
        <strain evidence="6">GW210015_S63</strain>
    </source>
</reference>
<gene>
    <name evidence="6" type="ORF">P3W55_14250</name>
</gene>
<proteinExistence type="predicted"/>
<dbReference type="SUPFAM" id="SSF51206">
    <property type="entry name" value="cAMP-binding domain-like"/>
    <property type="match status" value="1"/>
</dbReference>
<dbReference type="Pfam" id="PF13545">
    <property type="entry name" value="HTH_Crp_2"/>
    <property type="match status" value="1"/>
</dbReference>
<dbReference type="InterPro" id="IPR050397">
    <property type="entry name" value="Env_Response_Regulators"/>
</dbReference>
<accession>A0AAW6P886</accession>
<dbReference type="PROSITE" id="PS51063">
    <property type="entry name" value="HTH_CRP_2"/>
    <property type="match status" value="1"/>
</dbReference>
<dbReference type="SMART" id="SM00100">
    <property type="entry name" value="cNMP"/>
    <property type="match status" value="1"/>
</dbReference>
<dbReference type="Gene3D" id="1.10.10.10">
    <property type="entry name" value="Winged helix-like DNA-binding domain superfamily/Winged helix DNA-binding domain"/>
    <property type="match status" value="1"/>
</dbReference>
<comment type="caution">
    <text evidence="6">The sequence shown here is derived from an EMBL/GenBank/DDBJ whole genome shotgun (WGS) entry which is preliminary data.</text>
</comment>
<evidence type="ECO:0000259" key="4">
    <source>
        <dbReference type="PROSITE" id="PS50042"/>
    </source>
</evidence>
<dbReference type="RefSeq" id="WP_276214780.1">
    <property type="nucleotide sequence ID" value="NZ_JARJLR010000240.1"/>
</dbReference>
<dbReference type="InterPro" id="IPR000595">
    <property type="entry name" value="cNMP-bd_dom"/>
</dbReference>
<dbReference type="CDD" id="cd00038">
    <property type="entry name" value="CAP_ED"/>
    <property type="match status" value="1"/>
</dbReference>
<dbReference type="SMART" id="SM00419">
    <property type="entry name" value="HTH_CRP"/>
    <property type="match status" value="1"/>
</dbReference>
<dbReference type="AlphaFoldDB" id="A0AAW6P886"/>
<keyword evidence="1" id="KW-0805">Transcription regulation</keyword>
<dbReference type="Gene3D" id="2.60.120.10">
    <property type="entry name" value="Jelly Rolls"/>
    <property type="match status" value="1"/>
</dbReference>
<protein>
    <submittedName>
        <fullName evidence="6">Crp/Fnr family transcriptional regulator</fullName>
    </submittedName>
</protein>